<proteinExistence type="predicted"/>
<feature type="region of interest" description="Disordered" evidence="1">
    <location>
        <begin position="70"/>
        <end position="105"/>
    </location>
</feature>
<dbReference type="VEuPathDB" id="TriTrypDB:LdCL_350012800"/>
<evidence type="ECO:0000313" key="3">
    <source>
        <dbReference type="Proteomes" id="UP000274082"/>
    </source>
</evidence>
<protein>
    <submittedName>
        <fullName evidence="2">Uncharacterized protein</fullName>
    </submittedName>
</protein>
<name>A0A3Q8IEX0_LEIDO</name>
<keyword evidence="3" id="KW-1185">Reference proteome</keyword>
<evidence type="ECO:0000256" key="1">
    <source>
        <dbReference type="SAM" id="MobiDB-lite"/>
    </source>
</evidence>
<dbReference type="EMBL" id="CP029534">
    <property type="protein sequence ID" value="AYU82878.1"/>
    <property type="molecule type" value="Genomic_DNA"/>
</dbReference>
<accession>A0A3Q8IEX0</accession>
<reference evidence="2 3" key="1">
    <citation type="journal article" date="2018" name="Sci. Rep.">
        <title>A complete Leishmania donovani reference genome identifies novel genetic variations associated with virulence.</title>
        <authorList>
            <person name="Lypaczewski P."/>
            <person name="Hoshizaki J."/>
            <person name="Zhang W.-W."/>
            <person name="McCall L.-I."/>
            <person name="Torcivia-Rodriguez J."/>
            <person name="Simonyan V."/>
            <person name="Kaur A."/>
            <person name="Dewar K."/>
            <person name="Matlashewski G."/>
        </authorList>
    </citation>
    <scope>NUCLEOTIDE SEQUENCE [LARGE SCALE GENOMIC DNA]</scope>
    <source>
        <strain evidence="2 3">LdCL</strain>
    </source>
</reference>
<gene>
    <name evidence="2" type="ORF">LdCL_350012800</name>
</gene>
<dbReference type="AlphaFoldDB" id="A0A3Q8IEX0"/>
<dbReference type="Proteomes" id="UP000274082">
    <property type="component" value="Chromosome 35"/>
</dbReference>
<sequence>MYDSSGSAKNASAVRMELHTLLEEGRHEGGVSAAEEIHHKNKEQHTMLQTSSTLARTLFTVVSVGGAAAAEDYKDEEEEYAKQVPDGSKRQPSSEPAAAQNARQRRAYLGGPWSAADSTSVDAAAEEQRLELGIPVPDTSHLRDSTCRSFHFRSSSASRRLVGFLPGKAADVMSCAVDSASDGEDDDDEGHVAVVRSGSNARGRAAVIAAATPTAIHSFSSPLQDTIPSVG</sequence>
<organism evidence="2 3">
    <name type="scientific">Leishmania donovani</name>
    <dbReference type="NCBI Taxonomy" id="5661"/>
    <lineage>
        <taxon>Eukaryota</taxon>
        <taxon>Discoba</taxon>
        <taxon>Euglenozoa</taxon>
        <taxon>Kinetoplastea</taxon>
        <taxon>Metakinetoplastina</taxon>
        <taxon>Trypanosomatida</taxon>
        <taxon>Trypanosomatidae</taxon>
        <taxon>Leishmaniinae</taxon>
        <taxon>Leishmania</taxon>
    </lineage>
</organism>
<evidence type="ECO:0000313" key="2">
    <source>
        <dbReference type="EMBL" id="AYU82878.1"/>
    </source>
</evidence>